<evidence type="ECO:0000256" key="1">
    <source>
        <dbReference type="SAM" id="MobiDB-lite"/>
    </source>
</evidence>
<name>A0ABT6RD57_9BACT</name>
<dbReference type="Proteomes" id="UP001226434">
    <property type="component" value="Unassembled WGS sequence"/>
</dbReference>
<dbReference type="PROSITE" id="PS51257">
    <property type="entry name" value="PROKAR_LIPOPROTEIN"/>
    <property type="match status" value="1"/>
</dbReference>
<organism evidence="3 4">
    <name type="scientific">Pinibacter soli</name>
    <dbReference type="NCBI Taxonomy" id="3044211"/>
    <lineage>
        <taxon>Bacteria</taxon>
        <taxon>Pseudomonadati</taxon>
        <taxon>Bacteroidota</taxon>
        <taxon>Chitinophagia</taxon>
        <taxon>Chitinophagales</taxon>
        <taxon>Chitinophagaceae</taxon>
        <taxon>Pinibacter</taxon>
    </lineage>
</organism>
<evidence type="ECO:0000313" key="4">
    <source>
        <dbReference type="Proteomes" id="UP001226434"/>
    </source>
</evidence>
<keyword evidence="4" id="KW-1185">Reference proteome</keyword>
<dbReference type="EMBL" id="JASBRG010000007">
    <property type="protein sequence ID" value="MDI3320331.1"/>
    <property type="molecule type" value="Genomic_DNA"/>
</dbReference>
<feature type="chain" id="PRO_5046272313" evidence="2">
    <location>
        <begin position="31"/>
        <end position="76"/>
    </location>
</feature>
<dbReference type="RefSeq" id="WP_282334428.1">
    <property type="nucleotide sequence ID" value="NZ_JASBRG010000007.1"/>
</dbReference>
<keyword evidence="2" id="KW-0732">Signal</keyword>
<protein>
    <submittedName>
        <fullName evidence="3">Uncharacterized protein</fullName>
    </submittedName>
</protein>
<comment type="caution">
    <text evidence="3">The sequence shown here is derived from an EMBL/GenBank/DDBJ whole genome shotgun (WGS) entry which is preliminary data.</text>
</comment>
<feature type="signal peptide" evidence="2">
    <location>
        <begin position="1"/>
        <end position="30"/>
    </location>
</feature>
<evidence type="ECO:0000256" key="2">
    <source>
        <dbReference type="SAM" id="SignalP"/>
    </source>
</evidence>
<feature type="region of interest" description="Disordered" evidence="1">
    <location>
        <begin position="31"/>
        <end position="76"/>
    </location>
</feature>
<proteinExistence type="predicted"/>
<reference evidence="3 4" key="1">
    <citation type="submission" date="2023-05" db="EMBL/GenBank/DDBJ databases">
        <title>Genome sequence of Pinibacter sp. MAH-24.</title>
        <authorList>
            <person name="Huq M.A."/>
        </authorList>
    </citation>
    <scope>NUCLEOTIDE SEQUENCE [LARGE SCALE GENOMIC DNA]</scope>
    <source>
        <strain evidence="3 4">MAH-24</strain>
    </source>
</reference>
<accession>A0ABT6RD57</accession>
<sequence length="76" mass="8226">MTTKPHQAFRPALLLAVVFIAGIYSCNNNASTEEKKADSATDTMMKPADTTKMIMPADTTKPSDTGREIKVPQPSN</sequence>
<gene>
    <name evidence="3" type="ORF">QJ048_11135</name>
</gene>
<evidence type="ECO:0000313" key="3">
    <source>
        <dbReference type="EMBL" id="MDI3320331.1"/>
    </source>
</evidence>